<dbReference type="Gene3D" id="2.60.200.40">
    <property type="match status" value="1"/>
</dbReference>
<dbReference type="InterPro" id="IPR016064">
    <property type="entry name" value="NAD/diacylglycerol_kinase_sf"/>
</dbReference>
<dbReference type="STRING" id="1797532.A2729_01755"/>
<gene>
    <name evidence="2" type="ORF">A2729_01755</name>
</gene>
<accession>A0A1G1XWR2</accession>
<dbReference type="InterPro" id="IPR001206">
    <property type="entry name" value="Diacylglycerol_kinase_cat_dom"/>
</dbReference>
<evidence type="ECO:0000313" key="3">
    <source>
        <dbReference type="Proteomes" id="UP000178930"/>
    </source>
</evidence>
<dbReference type="PROSITE" id="PS50146">
    <property type="entry name" value="DAGK"/>
    <property type="match status" value="1"/>
</dbReference>
<dbReference type="EMBL" id="MHIB01000015">
    <property type="protein sequence ID" value="OGY44535.1"/>
    <property type="molecule type" value="Genomic_DNA"/>
</dbReference>
<comment type="caution">
    <text evidence="2">The sequence shown here is derived from an EMBL/GenBank/DDBJ whole genome shotgun (WGS) entry which is preliminary data.</text>
</comment>
<evidence type="ECO:0000313" key="2">
    <source>
        <dbReference type="EMBL" id="OGY44535.1"/>
    </source>
</evidence>
<dbReference type="Gene3D" id="3.40.50.10330">
    <property type="entry name" value="Probable inorganic polyphosphate/atp-NAD kinase, domain 1"/>
    <property type="match status" value="1"/>
</dbReference>
<reference evidence="2 3" key="1">
    <citation type="journal article" date="2016" name="Nat. Commun.">
        <title>Thousands of microbial genomes shed light on interconnected biogeochemical processes in an aquifer system.</title>
        <authorList>
            <person name="Anantharaman K."/>
            <person name="Brown C.T."/>
            <person name="Hug L.A."/>
            <person name="Sharon I."/>
            <person name="Castelle C.J."/>
            <person name="Probst A.J."/>
            <person name="Thomas B.C."/>
            <person name="Singh A."/>
            <person name="Wilkins M.J."/>
            <person name="Karaoz U."/>
            <person name="Brodie E.L."/>
            <person name="Williams K.H."/>
            <person name="Hubbard S.S."/>
            <person name="Banfield J.F."/>
        </authorList>
    </citation>
    <scope>NUCLEOTIDE SEQUENCE [LARGE SCALE GENOMIC DNA]</scope>
</reference>
<feature type="domain" description="DAGKc" evidence="1">
    <location>
        <begin position="41"/>
        <end position="126"/>
    </location>
</feature>
<dbReference type="AlphaFoldDB" id="A0A1G1XWR2"/>
<dbReference type="SUPFAM" id="SSF111331">
    <property type="entry name" value="NAD kinase/diacylglycerol kinase-like"/>
    <property type="match status" value="1"/>
</dbReference>
<dbReference type="Pfam" id="PF00781">
    <property type="entry name" value="DAGK_cat"/>
    <property type="match status" value="1"/>
</dbReference>
<name>A0A1G1XWR2_9BACT</name>
<organism evidence="2 3">
    <name type="scientific">Candidatus Buchananbacteria bacterium RIFCSPHIGHO2_01_FULL_39_14</name>
    <dbReference type="NCBI Taxonomy" id="1797532"/>
    <lineage>
        <taxon>Bacteria</taxon>
        <taxon>Candidatus Buchananiibacteriota</taxon>
    </lineage>
</organism>
<evidence type="ECO:0000259" key="1">
    <source>
        <dbReference type="PROSITE" id="PS50146"/>
    </source>
</evidence>
<dbReference type="InterPro" id="IPR017438">
    <property type="entry name" value="ATP-NAD_kinase_N"/>
</dbReference>
<sequence>MYLYLYDSFLNSKKYSRFLAKTETRLTDLGIGGKIFRLSPLRNVNELLAEEVRNGARTIVVVGNDKTLTQIINLAAKFDVILGVIPAGPNNKLASILGVTDAETACDVLAARIIEKIDLGKVNNTYFLSNLTIDGGQLTIDCENQFRIIPQGQEQINICNFRPVFVSPAGQTNYFNPRDGLMEILIQPLKTNFWQMFKKPAALSSIIPFKKIAVRSKGSVPVITDGQKIMKTPVEIEIAPKKLKIIVGKNRMF</sequence>
<proteinExistence type="predicted"/>
<dbReference type="GO" id="GO:0016301">
    <property type="term" value="F:kinase activity"/>
    <property type="evidence" value="ECO:0007669"/>
    <property type="project" value="InterPro"/>
</dbReference>
<dbReference type="Proteomes" id="UP000178930">
    <property type="component" value="Unassembled WGS sequence"/>
</dbReference>
<protein>
    <recommendedName>
        <fullName evidence="1">DAGKc domain-containing protein</fullName>
    </recommendedName>
</protein>